<dbReference type="Proteomes" id="UP000253850">
    <property type="component" value="Chromosome"/>
</dbReference>
<proteinExistence type="inferred from homology"/>
<dbReference type="PANTHER" id="PTHR32432:SF4">
    <property type="entry name" value="CELL DIVISION PROTEIN FTSA"/>
    <property type="match status" value="1"/>
</dbReference>
<feature type="domain" description="SHS2" evidence="8">
    <location>
        <begin position="5"/>
        <end position="192"/>
    </location>
</feature>
<keyword evidence="12" id="KW-1185">Reference proteome</keyword>
<dbReference type="KEGG" id="hbv:ABIV_1488"/>
<dbReference type="Gene3D" id="3.30.1490.110">
    <property type="match status" value="1"/>
</dbReference>
<feature type="compositionally biased region" description="Polar residues" evidence="7">
    <location>
        <begin position="433"/>
        <end position="448"/>
    </location>
</feature>
<dbReference type="InterPro" id="IPR020823">
    <property type="entry name" value="Cell_div_FtsA"/>
</dbReference>
<dbReference type="SUPFAM" id="SSF53067">
    <property type="entry name" value="Actin-like ATPase domain"/>
    <property type="match status" value="2"/>
</dbReference>
<dbReference type="CDD" id="cd24048">
    <property type="entry name" value="ASKHA_NBD_FtsA"/>
    <property type="match status" value="1"/>
</dbReference>
<comment type="function">
    <text evidence="5 6">Cell division protein that is involved in the assembly of the Z ring. May serve as a membrane anchor for the Z ring.</text>
</comment>
<dbReference type="InterPro" id="IPR050696">
    <property type="entry name" value="FtsA/MreB"/>
</dbReference>
<dbReference type="Gene3D" id="3.30.420.40">
    <property type="match status" value="1"/>
</dbReference>
<dbReference type="SMART" id="SM00842">
    <property type="entry name" value="FtsA"/>
    <property type="match status" value="1"/>
</dbReference>
<dbReference type="GO" id="GO:0043093">
    <property type="term" value="P:FtsZ-dependent cytokinesis"/>
    <property type="evidence" value="ECO:0007669"/>
    <property type="project" value="UniProtKB-UniRule"/>
</dbReference>
<evidence type="ECO:0000256" key="3">
    <source>
        <dbReference type="ARBA" id="ARBA00023136"/>
    </source>
</evidence>
<evidence type="ECO:0000313" key="9">
    <source>
        <dbReference type="EMBL" id="AXH12482.1"/>
    </source>
</evidence>
<dbReference type="PIRSF" id="PIRSF003101">
    <property type="entry name" value="FtsA"/>
    <property type="match status" value="1"/>
</dbReference>
<reference evidence="9 11" key="2">
    <citation type="submission" date="2018-07" db="EMBL/GenBank/DDBJ databases">
        <title>Complete genome of the Arcobacter bivalviorum type strain LMG 26154.</title>
        <authorList>
            <person name="Miller W.G."/>
            <person name="Yee E."/>
            <person name="Bono J.L."/>
        </authorList>
    </citation>
    <scope>NUCLEOTIDE SEQUENCE [LARGE SCALE GENOMIC DNA]</scope>
    <source>
        <strain evidence="9 11">LMG 26154</strain>
    </source>
</reference>
<comment type="similarity">
    <text evidence="5 6">Belongs to the FtsA/MreB family.</text>
</comment>
<dbReference type="EMBL" id="CP031217">
    <property type="protein sequence ID" value="AXH12482.1"/>
    <property type="molecule type" value="Genomic_DNA"/>
</dbReference>
<name>A0AAX2A8Q1_9BACT</name>
<sequence>MNKTLLAIDIGSSNITAVIARNNLDYKINILGTGSSKSSGINKGVISNIEAASKSIKDAVLIAKKNTTEEFDSTIVSISGAYTKGIRSAGSVNVPNGLITENEINQVLQMALYNATIIPEYEVVHVIPISYKIDDSSDVENPLNMNGSRLEASVFVLTAKKTALTNIKSAMKIAGLTVNNFILDGYAAAISVLDEQQKKFGATVINIGSTTTEFVCYRGNSMIYNGFIPAGSNHITNDLSVMLHTPPIAAEKIKTEYGDLLKTSEELSNKKIRTPRIGDEKNSSEISLEYVQTIVHARVEEILSLVKKDLRKSGIHENSGAGIVLTGGMSKLNGIKELASLVFDNFPTKISNPVNIENGYLSFEDSKMATIVGILLYSLDPNRGFELDSNKNLIKKLKTNDNISKIDDDIALSSVKEKVVQKEQPKIRREQETSTLSKTNPDGATTLTRLPENSKKKGVGKIWNMITEWF</sequence>
<dbReference type="NCBIfam" id="TIGR01174">
    <property type="entry name" value="ftsA"/>
    <property type="match status" value="1"/>
</dbReference>
<keyword evidence="2 5" id="KW-0132">Cell division</keyword>
<dbReference type="PANTHER" id="PTHR32432">
    <property type="entry name" value="CELL DIVISION PROTEIN FTSA-RELATED"/>
    <property type="match status" value="1"/>
</dbReference>
<protein>
    <recommendedName>
        <fullName evidence="5 6">Cell division protein FtsA</fullName>
    </recommendedName>
</protein>
<dbReference type="GO" id="GO:0032153">
    <property type="term" value="C:cell division site"/>
    <property type="evidence" value="ECO:0007669"/>
    <property type="project" value="UniProtKB-UniRule"/>
</dbReference>
<evidence type="ECO:0000256" key="5">
    <source>
        <dbReference type="HAMAP-Rule" id="MF_02033"/>
    </source>
</evidence>
<comment type="subunit">
    <text evidence="5">Self-interacts. Interacts with FtsZ.</text>
</comment>
<dbReference type="Proteomes" id="UP000289193">
    <property type="component" value="Unassembled WGS sequence"/>
</dbReference>
<reference evidence="10 12" key="1">
    <citation type="submission" date="2017-10" db="EMBL/GenBank/DDBJ databases">
        <title>Genomics of the genus Arcobacter.</title>
        <authorList>
            <person name="Perez-Cataluna A."/>
            <person name="Figueras M.J."/>
        </authorList>
    </citation>
    <scope>NUCLEOTIDE SEQUENCE [LARGE SCALE GENOMIC DNA]</scope>
    <source>
        <strain evidence="10 12">CECT 7835</strain>
    </source>
</reference>
<dbReference type="InterPro" id="IPR003494">
    <property type="entry name" value="SHS2_FtsA"/>
</dbReference>
<evidence type="ECO:0000256" key="2">
    <source>
        <dbReference type="ARBA" id="ARBA00022618"/>
    </source>
</evidence>
<evidence type="ECO:0000256" key="7">
    <source>
        <dbReference type="SAM" id="MobiDB-lite"/>
    </source>
</evidence>
<gene>
    <name evidence="5 10" type="primary">ftsA</name>
    <name evidence="9" type="ORF">ABIV_1488</name>
    <name evidence="10" type="ORF">CRV05_04755</name>
</gene>
<evidence type="ECO:0000256" key="1">
    <source>
        <dbReference type="ARBA" id="ARBA00022475"/>
    </source>
</evidence>
<evidence type="ECO:0000256" key="6">
    <source>
        <dbReference type="PIRNR" id="PIRNR003101"/>
    </source>
</evidence>
<evidence type="ECO:0000259" key="8">
    <source>
        <dbReference type="SMART" id="SM00842"/>
    </source>
</evidence>
<accession>A0AAX2A8Q1</accession>
<dbReference type="AlphaFoldDB" id="A0AAX2A8Q1"/>
<keyword evidence="4 5" id="KW-0131">Cell cycle</keyword>
<dbReference type="RefSeq" id="WP_114839309.1">
    <property type="nucleotide sequence ID" value="NZ_CP031217.1"/>
</dbReference>
<organism evidence="10 12">
    <name type="scientific">Halarcobacter bivalviorum</name>
    <dbReference type="NCBI Taxonomy" id="663364"/>
    <lineage>
        <taxon>Bacteria</taxon>
        <taxon>Pseudomonadati</taxon>
        <taxon>Campylobacterota</taxon>
        <taxon>Epsilonproteobacteria</taxon>
        <taxon>Campylobacterales</taxon>
        <taxon>Arcobacteraceae</taxon>
        <taxon>Halarcobacter</taxon>
    </lineage>
</organism>
<dbReference type="GO" id="GO:0009898">
    <property type="term" value="C:cytoplasmic side of plasma membrane"/>
    <property type="evidence" value="ECO:0007669"/>
    <property type="project" value="UniProtKB-UniRule"/>
</dbReference>
<dbReference type="HAMAP" id="MF_02033">
    <property type="entry name" value="FtsA"/>
    <property type="match status" value="1"/>
</dbReference>
<comment type="subcellular location">
    <subcellularLocation>
        <location evidence="5">Cell membrane</location>
        <topology evidence="5">Peripheral membrane protein</topology>
        <orientation evidence="5">Cytoplasmic side</orientation>
    </subcellularLocation>
    <text evidence="5">Localizes to the Z ring in an FtsZ-dependent manner. Targeted to the membrane through a conserved C-terminal amphipathic helix.</text>
</comment>
<evidence type="ECO:0000313" key="11">
    <source>
        <dbReference type="Proteomes" id="UP000253850"/>
    </source>
</evidence>
<dbReference type="EMBL" id="PDKM01000002">
    <property type="protein sequence ID" value="RXK10594.1"/>
    <property type="molecule type" value="Genomic_DNA"/>
</dbReference>
<evidence type="ECO:0000256" key="4">
    <source>
        <dbReference type="ARBA" id="ARBA00023306"/>
    </source>
</evidence>
<dbReference type="Pfam" id="PF14450">
    <property type="entry name" value="FtsA"/>
    <property type="match status" value="1"/>
</dbReference>
<evidence type="ECO:0000313" key="12">
    <source>
        <dbReference type="Proteomes" id="UP000289193"/>
    </source>
</evidence>
<evidence type="ECO:0000313" key="10">
    <source>
        <dbReference type="EMBL" id="RXK10594.1"/>
    </source>
</evidence>
<feature type="region of interest" description="Disordered" evidence="7">
    <location>
        <begin position="421"/>
        <end position="450"/>
    </location>
</feature>
<feature type="compositionally biased region" description="Basic and acidic residues" evidence="7">
    <location>
        <begin position="421"/>
        <end position="432"/>
    </location>
</feature>
<dbReference type="Pfam" id="PF02491">
    <property type="entry name" value="SHS2_FTSA"/>
    <property type="match status" value="1"/>
</dbReference>
<keyword evidence="3 5" id="KW-0472">Membrane</keyword>
<dbReference type="InterPro" id="IPR043129">
    <property type="entry name" value="ATPase_NBD"/>
</dbReference>
<keyword evidence="1 5" id="KW-1003">Cell membrane</keyword>